<dbReference type="RefSeq" id="WP_116410763.1">
    <property type="nucleotide sequence ID" value="NZ_NBXB01000017.1"/>
</dbReference>
<sequence length="137" mass="15006">MTKTLQQGFRFVFELIAEPRVIRLIMFAIYITFLAAGLLVIQSPSNGIMKVLGPGLVIVFGTFLAVGGLLGSVAVLPGVWWLERGGIIAAVTGLLMYMVIIVVLGTSAIGFPVALMLIGFLVIRWMEIRRYQLAPRR</sequence>
<keyword evidence="1" id="KW-0812">Transmembrane</keyword>
<name>A0A3E0W1Y5_9MICO</name>
<evidence type="ECO:0000313" key="3">
    <source>
        <dbReference type="Proteomes" id="UP000256541"/>
    </source>
</evidence>
<evidence type="ECO:0000256" key="1">
    <source>
        <dbReference type="SAM" id="Phobius"/>
    </source>
</evidence>
<gene>
    <name evidence="2" type="ORF">B7R22_05305</name>
</gene>
<keyword evidence="1" id="KW-1133">Transmembrane helix</keyword>
<dbReference type="OrthoDB" id="4965001at2"/>
<accession>A0A3E0W1Y5</accession>
<reference evidence="2 3" key="1">
    <citation type="submission" date="2017-04" db="EMBL/GenBank/DDBJ databases">
        <title>Comparative genome analysis of Subtercola boreus.</title>
        <authorList>
            <person name="Cho Y.-J."/>
            <person name="Cho A."/>
            <person name="Kim O.-S."/>
            <person name="Lee J.-I."/>
        </authorList>
    </citation>
    <scope>NUCLEOTIDE SEQUENCE [LARGE SCALE GENOMIC DNA]</scope>
    <source>
        <strain evidence="2 3">P27479</strain>
    </source>
</reference>
<feature type="transmembrane region" description="Helical" evidence="1">
    <location>
        <begin position="20"/>
        <end position="41"/>
    </location>
</feature>
<feature type="transmembrane region" description="Helical" evidence="1">
    <location>
        <begin position="53"/>
        <end position="82"/>
    </location>
</feature>
<dbReference type="EMBL" id="NBXB01000017">
    <property type="protein sequence ID" value="RFA15825.1"/>
    <property type="molecule type" value="Genomic_DNA"/>
</dbReference>
<proteinExistence type="predicted"/>
<keyword evidence="1" id="KW-0472">Membrane</keyword>
<organism evidence="2 3">
    <name type="scientific">Subtercola boreus</name>
    <dbReference type="NCBI Taxonomy" id="120213"/>
    <lineage>
        <taxon>Bacteria</taxon>
        <taxon>Bacillati</taxon>
        <taxon>Actinomycetota</taxon>
        <taxon>Actinomycetes</taxon>
        <taxon>Micrococcales</taxon>
        <taxon>Microbacteriaceae</taxon>
        <taxon>Subtercola</taxon>
    </lineage>
</organism>
<dbReference type="AlphaFoldDB" id="A0A3E0W1Y5"/>
<evidence type="ECO:0000313" key="2">
    <source>
        <dbReference type="EMBL" id="RFA15825.1"/>
    </source>
</evidence>
<protein>
    <submittedName>
        <fullName evidence="2">Uncharacterized protein</fullName>
    </submittedName>
</protein>
<dbReference type="Proteomes" id="UP000256541">
    <property type="component" value="Unassembled WGS sequence"/>
</dbReference>
<comment type="caution">
    <text evidence="2">The sequence shown here is derived from an EMBL/GenBank/DDBJ whole genome shotgun (WGS) entry which is preliminary data.</text>
</comment>
<feature type="transmembrane region" description="Helical" evidence="1">
    <location>
        <begin position="94"/>
        <end position="123"/>
    </location>
</feature>